<feature type="compositionally biased region" description="Low complexity" evidence="1">
    <location>
        <begin position="468"/>
        <end position="477"/>
    </location>
</feature>
<dbReference type="Proteomes" id="UP000663891">
    <property type="component" value="Unassembled WGS sequence"/>
</dbReference>
<gene>
    <name evidence="2" type="ORF">VCS650_LOCUS41767</name>
</gene>
<feature type="region of interest" description="Disordered" evidence="1">
    <location>
        <begin position="832"/>
        <end position="943"/>
    </location>
</feature>
<feature type="compositionally biased region" description="Polar residues" evidence="1">
    <location>
        <begin position="527"/>
        <end position="536"/>
    </location>
</feature>
<dbReference type="InterPro" id="IPR009003">
    <property type="entry name" value="Peptidase_S1_PA"/>
</dbReference>
<evidence type="ECO:0000256" key="1">
    <source>
        <dbReference type="SAM" id="MobiDB-lite"/>
    </source>
</evidence>
<feature type="compositionally biased region" description="Polar residues" evidence="1">
    <location>
        <begin position="1025"/>
        <end position="1035"/>
    </location>
</feature>
<dbReference type="Gene3D" id="2.40.10.10">
    <property type="entry name" value="Trypsin-like serine proteases"/>
    <property type="match status" value="1"/>
</dbReference>
<feature type="region of interest" description="Disordered" evidence="1">
    <location>
        <begin position="957"/>
        <end position="1059"/>
    </location>
</feature>
<evidence type="ECO:0000313" key="2">
    <source>
        <dbReference type="EMBL" id="CAF1492183.1"/>
    </source>
</evidence>
<feature type="compositionally biased region" description="Polar residues" evidence="1">
    <location>
        <begin position="545"/>
        <end position="585"/>
    </location>
</feature>
<dbReference type="AlphaFoldDB" id="A0A815SR72"/>
<feature type="non-terminal residue" evidence="2">
    <location>
        <position position="1"/>
    </location>
</feature>
<feature type="compositionally biased region" description="Polar residues" evidence="1">
    <location>
        <begin position="598"/>
        <end position="608"/>
    </location>
</feature>
<evidence type="ECO:0000313" key="3">
    <source>
        <dbReference type="Proteomes" id="UP000663891"/>
    </source>
</evidence>
<dbReference type="SUPFAM" id="SSF50494">
    <property type="entry name" value="Trypsin-like serine proteases"/>
    <property type="match status" value="1"/>
</dbReference>
<feature type="compositionally biased region" description="Polar residues" evidence="1">
    <location>
        <begin position="679"/>
        <end position="694"/>
    </location>
</feature>
<protein>
    <submittedName>
        <fullName evidence="2">Uncharacterized protein</fullName>
    </submittedName>
</protein>
<sequence>NHAIQYLPIPITDIILMKTTEKDRMEKLQMLMNKLDTLCTRNQEQKENIFSPDSLLVIPPANLTREINQSWENQQQLIGDQTSLEYILSCSNRLNNKQEEIQSILTRTTRIAKISSELYESYINEEEQLKNEWNDMCKLFEQKLIEKNDRLSRKFYQLFKEQTTINYDDKLQEQIRTFFSNSNENIQHLLNKEIPTRLTTYTRECYINVATCLQKRAYDTTNDIAIDMHKQLETTIFQAAASSQQTSATDVSQNTPSSTLDRLVHRGANVVHRLAHKHNYAQPETVDETTVVNRSLKKSDSSEYLTEPTLKPTKSIAKDDRLLAATQSKTITPPAPTSPKPMTIPGVGWRRSVLVNTNESESNSINADPIYNNVPNANRLKKKEMSIEDEGDLIEHDLLDLVEQEQQKELQRNNTPPPVPAKKRMAPTAPDNSLDIDIEPTTKLIHIGKDRPRRTNIKPPVKRGTNGGSHDSSSDGGLDNDDNSIGDNPPVSTNETLTTNLPNTSTTDPQTSELPPKTVTKLFKPTLKSTKATNDEPSPPPVPVKTQQHLSARPSNAQQQTNAPLTASKSVAVTNNDISQIINSDTTHEPIHTKPLMSMSSYAGFTPSNRDEQKETYNSSENVSSPVPPVLTRSGKAAIGTRVLPALDPNGEAPPVRLRHYPLDKKVSLPVNLPPVENTIESDTTPGAGDSNTSDDNEQYKRLSVKERARLLATTNPTMLPMEKKPITPPNTTEPTLKPTKSIAKDDRLLAATQSKTITPPAPTSPKPMTIPGVGWRRSVLVNTNESESNSINADPIYNNVPNANRLRKKEMSIEDEGDLIEHDLLDLVEQEQQKELQRNNTPPPVPAKKRIAPTAPDNNLDIDIEPTTKLIHIGKDRPRRTNIKPPVKRGTNGGSHDSSSDGGLDNDDNSIGDNPSVSTNETSTTNLPNTSTSDPQTSELPPKTVTKLFKPALKSTKATNDEPSPPPVPVKTQQHLSARPSNAQQQTNAPLTASKSVAVTNNDISQIINSDTTHEPIHTKPLMSMSSYAGFTPSNRDEQKETHNSSENVSSPVPPVLTRSGKAAIGTRVLPALDPNGEAPPVRLRHYPLDKKVSLPVNLPPVENTIESEITPGAGDSNTSDDNEQYKRLSVKERARLLATTNPTMLPMEKKPITPPNTTAGITSYGIGCALPEYAGVYTRVSVYEAWIKCFLENNT</sequence>
<feature type="compositionally biased region" description="Low complexity" evidence="1">
    <location>
        <begin position="912"/>
        <end position="934"/>
    </location>
</feature>
<reference evidence="2" key="1">
    <citation type="submission" date="2021-02" db="EMBL/GenBank/DDBJ databases">
        <authorList>
            <person name="Nowell W R."/>
        </authorList>
    </citation>
    <scope>NUCLEOTIDE SEQUENCE</scope>
</reference>
<feature type="compositionally biased region" description="Low complexity" evidence="1">
    <location>
        <begin position="485"/>
        <end position="507"/>
    </location>
</feature>
<dbReference type="EMBL" id="CAJNON010001922">
    <property type="protein sequence ID" value="CAF1492183.1"/>
    <property type="molecule type" value="Genomic_DNA"/>
</dbReference>
<feature type="compositionally biased region" description="Basic and acidic residues" evidence="1">
    <location>
        <begin position="1036"/>
        <end position="1045"/>
    </location>
</feature>
<accession>A0A815SR72</accession>
<proteinExistence type="predicted"/>
<feature type="compositionally biased region" description="Low complexity" evidence="1">
    <location>
        <begin position="895"/>
        <end position="904"/>
    </location>
</feature>
<comment type="caution">
    <text evidence="2">The sequence shown here is derived from an EMBL/GenBank/DDBJ whole genome shotgun (WGS) entry which is preliminary data.</text>
</comment>
<feature type="region of interest" description="Disordered" evidence="1">
    <location>
        <begin position="669"/>
        <end position="702"/>
    </location>
</feature>
<feature type="compositionally biased region" description="Polar residues" evidence="1">
    <location>
        <begin position="972"/>
        <end position="1012"/>
    </location>
</feature>
<feature type="non-terminal residue" evidence="2">
    <location>
        <position position="1197"/>
    </location>
</feature>
<name>A0A815SR72_9BILA</name>
<feature type="region of interest" description="Disordered" evidence="1">
    <location>
        <begin position="720"/>
        <end position="739"/>
    </location>
</feature>
<dbReference type="InterPro" id="IPR043504">
    <property type="entry name" value="Peptidase_S1_PA_chymotrypsin"/>
</dbReference>
<organism evidence="2 3">
    <name type="scientific">Adineta steineri</name>
    <dbReference type="NCBI Taxonomy" id="433720"/>
    <lineage>
        <taxon>Eukaryota</taxon>
        <taxon>Metazoa</taxon>
        <taxon>Spiralia</taxon>
        <taxon>Gnathifera</taxon>
        <taxon>Rotifera</taxon>
        <taxon>Eurotatoria</taxon>
        <taxon>Bdelloidea</taxon>
        <taxon>Adinetida</taxon>
        <taxon>Adinetidae</taxon>
        <taxon>Adineta</taxon>
    </lineage>
</organism>
<feature type="region of interest" description="Disordered" evidence="1">
    <location>
        <begin position="405"/>
        <end position="630"/>
    </location>
</feature>